<comment type="similarity">
    <text evidence="1">Belongs to the membrane fusion protein (MFP) (TC 8.A.1) family.</text>
</comment>
<evidence type="ECO:0000313" key="7">
    <source>
        <dbReference type="Proteomes" id="UP000076023"/>
    </source>
</evidence>
<evidence type="ECO:0000313" key="6">
    <source>
        <dbReference type="EMBL" id="GAT33160.1"/>
    </source>
</evidence>
<dbReference type="PANTHER" id="PTHR30158">
    <property type="entry name" value="ACRA/E-RELATED COMPONENT OF DRUG EFFLUX TRANSPORTER"/>
    <property type="match status" value="1"/>
</dbReference>
<evidence type="ECO:0000259" key="3">
    <source>
        <dbReference type="Pfam" id="PF25876"/>
    </source>
</evidence>
<accession>A0A146G6F4</accession>
<dbReference type="Gene3D" id="2.40.30.170">
    <property type="match status" value="1"/>
</dbReference>
<dbReference type="EMBL" id="BDCO01000002">
    <property type="protein sequence ID" value="GAT33160.1"/>
    <property type="molecule type" value="Genomic_DNA"/>
</dbReference>
<dbReference type="GO" id="GO:0005886">
    <property type="term" value="C:plasma membrane"/>
    <property type="evidence" value="ECO:0007669"/>
    <property type="project" value="TreeGrafter"/>
</dbReference>
<sequence length="396" mass="42361">MKSARAFAALGLVALLVSCEKKSEKGATPPVPVTVTPITQKDVYVSRTWVGLLNGYQNADIRAQVNGYLLTQNYKEGSLVKKGTILFTIDPRPFEAALAQAQADYAKAVAQATLAKVTLDRQTQLYKTKVISQQEYDTSYQQAQADFAAVAAQQAQVDTAQINLNYCTITAPFDGIVGLAQAQIGDLVGPSGSEAVLTQMSQVNPIKVNFSITEEQYLEAAPLLKKLQDTAAADLEARIQLRLADGKEYPQLGKFDFVNRQVTTSTGTIQITALFPNDDDVLRPGLFGRITAPVQMIPDALVVPQASLVELQGKYFVGVLKPDNTVQFVPVKPGPLDGDYQVIEPVVKQFKLAAGDKVLVGGVEKVRGDVTVSPSAWQAPAASPTPGASPTPTPAS</sequence>
<feature type="compositionally biased region" description="Pro residues" evidence="2">
    <location>
        <begin position="387"/>
        <end position="396"/>
    </location>
</feature>
<dbReference type="InParanoid" id="A0A146G6F4"/>
<dbReference type="Pfam" id="PF25917">
    <property type="entry name" value="BSH_RND"/>
    <property type="match status" value="1"/>
</dbReference>
<proteinExistence type="inferred from homology"/>
<organism evidence="6 7">
    <name type="scientific">Terrimicrobium sacchariphilum</name>
    <dbReference type="NCBI Taxonomy" id="690879"/>
    <lineage>
        <taxon>Bacteria</taxon>
        <taxon>Pseudomonadati</taxon>
        <taxon>Verrucomicrobiota</taxon>
        <taxon>Terrimicrobiia</taxon>
        <taxon>Terrimicrobiales</taxon>
        <taxon>Terrimicrobiaceae</taxon>
        <taxon>Terrimicrobium</taxon>
    </lineage>
</organism>
<keyword evidence="7" id="KW-1185">Reference proteome</keyword>
<dbReference type="RefSeq" id="WP_075078925.1">
    <property type="nucleotide sequence ID" value="NZ_BDCO01000002.1"/>
</dbReference>
<feature type="compositionally biased region" description="Low complexity" evidence="2">
    <location>
        <begin position="374"/>
        <end position="386"/>
    </location>
</feature>
<dbReference type="InterPro" id="IPR058626">
    <property type="entry name" value="MdtA-like_b-barrel"/>
</dbReference>
<dbReference type="Pfam" id="PF25876">
    <property type="entry name" value="HH_MFP_RND"/>
    <property type="match status" value="1"/>
</dbReference>
<dbReference type="Pfam" id="PF25944">
    <property type="entry name" value="Beta-barrel_RND"/>
    <property type="match status" value="1"/>
</dbReference>
<dbReference type="Gene3D" id="2.40.420.20">
    <property type="match status" value="1"/>
</dbReference>
<dbReference type="GO" id="GO:0022857">
    <property type="term" value="F:transmembrane transporter activity"/>
    <property type="evidence" value="ECO:0007669"/>
    <property type="project" value="InterPro"/>
</dbReference>
<comment type="caution">
    <text evidence="6">The sequence shown here is derived from an EMBL/GenBank/DDBJ whole genome shotgun (WGS) entry which is preliminary data.</text>
</comment>
<evidence type="ECO:0000259" key="5">
    <source>
        <dbReference type="Pfam" id="PF25944"/>
    </source>
</evidence>
<feature type="region of interest" description="Disordered" evidence="2">
    <location>
        <begin position="374"/>
        <end position="396"/>
    </location>
</feature>
<dbReference type="PROSITE" id="PS51257">
    <property type="entry name" value="PROKAR_LIPOPROTEIN"/>
    <property type="match status" value="1"/>
</dbReference>
<evidence type="ECO:0000256" key="2">
    <source>
        <dbReference type="SAM" id="MobiDB-lite"/>
    </source>
</evidence>
<dbReference type="InterPro" id="IPR058625">
    <property type="entry name" value="MdtA-like_BSH"/>
</dbReference>
<dbReference type="InterPro" id="IPR058624">
    <property type="entry name" value="MdtA-like_HH"/>
</dbReference>
<dbReference type="NCBIfam" id="TIGR01730">
    <property type="entry name" value="RND_mfp"/>
    <property type="match status" value="1"/>
</dbReference>
<evidence type="ECO:0000259" key="4">
    <source>
        <dbReference type="Pfam" id="PF25917"/>
    </source>
</evidence>
<name>A0A146G6F4_TERSA</name>
<gene>
    <name evidence="6" type="ORF">TSACC_21569</name>
</gene>
<feature type="domain" description="Multidrug resistance protein MdtA-like barrel-sandwich hybrid" evidence="4">
    <location>
        <begin position="58"/>
        <end position="193"/>
    </location>
</feature>
<protein>
    <submittedName>
        <fullName evidence="6">Membrane fusion protein, multidrug efflux system</fullName>
    </submittedName>
</protein>
<dbReference type="Proteomes" id="UP000076023">
    <property type="component" value="Unassembled WGS sequence"/>
</dbReference>
<dbReference type="STRING" id="690879.TSACC_21569"/>
<dbReference type="InterPro" id="IPR006143">
    <property type="entry name" value="RND_pump_MFP"/>
</dbReference>
<feature type="domain" description="Multidrug resistance protein MdtA-like beta-barrel" evidence="5">
    <location>
        <begin position="205"/>
        <end position="290"/>
    </location>
</feature>
<dbReference type="GO" id="GO:0030313">
    <property type="term" value="C:cell envelope"/>
    <property type="evidence" value="ECO:0007669"/>
    <property type="project" value="UniProtKB-SubCell"/>
</dbReference>
<dbReference type="SUPFAM" id="SSF111369">
    <property type="entry name" value="HlyD-like secretion proteins"/>
    <property type="match status" value="1"/>
</dbReference>
<reference evidence="7" key="1">
    <citation type="journal article" date="2017" name="Genome Announc.">
        <title>Draft Genome Sequence of Terrimicrobium sacchariphilum NM-5T, a Facultative Anaerobic Soil Bacterium of the Class Spartobacteria.</title>
        <authorList>
            <person name="Qiu Y.L."/>
            <person name="Tourlousse D.M."/>
            <person name="Matsuura N."/>
            <person name="Ohashi A."/>
            <person name="Sekiguchi Y."/>
        </authorList>
    </citation>
    <scope>NUCLEOTIDE SEQUENCE [LARGE SCALE GENOMIC DNA]</scope>
    <source>
        <strain evidence="7">NM-5</strain>
    </source>
</reference>
<dbReference type="GO" id="GO:0046677">
    <property type="term" value="P:response to antibiotic"/>
    <property type="evidence" value="ECO:0007669"/>
    <property type="project" value="TreeGrafter"/>
</dbReference>
<dbReference type="Gene3D" id="2.40.50.100">
    <property type="match status" value="1"/>
</dbReference>
<evidence type="ECO:0000256" key="1">
    <source>
        <dbReference type="ARBA" id="ARBA00009477"/>
    </source>
</evidence>
<dbReference type="AlphaFoldDB" id="A0A146G6F4"/>
<dbReference type="Gene3D" id="1.10.287.470">
    <property type="entry name" value="Helix hairpin bin"/>
    <property type="match status" value="1"/>
</dbReference>
<feature type="domain" description="Multidrug resistance protein MdtA-like alpha-helical hairpin" evidence="3">
    <location>
        <begin position="98"/>
        <end position="166"/>
    </location>
</feature>